<dbReference type="EMBL" id="JH668665">
    <property type="protein sequence ID" value="KAG6460310.1"/>
    <property type="molecule type" value="Genomic_DNA"/>
</dbReference>
<feature type="domain" description="EF-hand" evidence="7">
    <location>
        <begin position="262"/>
        <end position="297"/>
    </location>
</feature>
<gene>
    <name evidence="8" type="ORF">O3G_MSEX011907</name>
</gene>
<feature type="compositionally biased region" description="Basic and acidic residues" evidence="4">
    <location>
        <begin position="329"/>
        <end position="374"/>
    </location>
</feature>
<reference evidence="8" key="2">
    <citation type="submission" date="2020-12" db="EMBL/GenBank/DDBJ databases">
        <authorList>
            <person name="Kanost M."/>
        </authorList>
    </citation>
    <scope>NUCLEOTIDE SEQUENCE</scope>
</reference>
<feature type="region of interest" description="Disordered" evidence="4">
    <location>
        <begin position="1"/>
        <end position="38"/>
    </location>
</feature>
<evidence type="ECO:0000256" key="4">
    <source>
        <dbReference type="SAM" id="MobiDB-lite"/>
    </source>
</evidence>
<organism evidence="8 9">
    <name type="scientific">Manduca sexta</name>
    <name type="common">Tobacco hawkmoth</name>
    <name type="synonym">Tobacco hornworm</name>
    <dbReference type="NCBI Taxonomy" id="7130"/>
    <lineage>
        <taxon>Eukaryota</taxon>
        <taxon>Metazoa</taxon>
        <taxon>Ecdysozoa</taxon>
        <taxon>Arthropoda</taxon>
        <taxon>Hexapoda</taxon>
        <taxon>Insecta</taxon>
        <taxon>Pterygota</taxon>
        <taxon>Neoptera</taxon>
        <taxon>Endopterygota</taxon>
        <taxon>Lepidoptera</taxon>
        <taxon>Glossata</taxon>
        <taxon>Ditrysia</taxon>
        <taxon>Bombycoidea</taxon>
        <taxon>Sphingidae</taxon>
        <taxon>Sphinginae</taxon>
        <taxon>Sphingini</taxon>
        <taxon>Manduca</taxon>
    </lineage>
</organism>
<dbReference type="PROSITE" id="PS50222">
    <property type="entry name" value="EF_HAND_2"/>
    <property type="match status" value="1"/>
</dbReference>
<feature type="domain" description="SH3" evidence="5">
    <location>
        <begin position="724"/>
        <end position="784"/>
    </location>
</feature>
<sequence length="784" mass="86342">MPAMPPMPSAPAMPALPPQPLIAGLPSQSNQSLLGDFGSQPLVNTTPLIQPLMQPAKPSVPDLISGVKPLSQSLIDTQPLVSTSQPLMSTQPLIGAPIMSSQPLIPNQSLSSTPQSTQPLITSAPLNTAPMAPMMQTQPVQAAPMVQSPPLVGPTPIIPSSQPATGSLISSPPQVTAASIASQPITSTPITAVKNEVLSKPGSVVASPTEVPMGVMSPPPAEWGVPQPQKLKYTQLFNATDRAKSGSVSGAQARSIMLQSRLPQQTLAQIWALADLDSDGKLGCEEFVLAMYLCEKATQGEPVPAKLPLELIPPTFRRESVSSTASAKSYEERRRENMARGQAELERRRSQLADAQMKEKAERERKEREEAEKREKLRLEAQKREQEELLRKQKEEQEKREAARKEMERQCQLEWEKKRTRELEAMRTEEQTKVLSLKAQVQNLSAQLSAESVRSTNLASEIRDTRTAVAAAKCTIDGMRSDRDASMAEMQQLKAKVKELNAKQIALNKEKAELDAKAKASEGAGEDGKLNMMEITLKQLREKVEAARAIVETKKSDLENNKSQLSELNATVDSLTDKCQKVWELYEERRKEYMERRTAPAESAWPAAEGGDFYIAAYPYVSTEPGDLTFEAGERIEVMRRDGDWWTGRIGISAEQLSLQKGQLLVVRKKADSGWWEGELQAKGRNRQVGWFPASYVKVLQSSGRTSGRTTPVLSKMDTLPAETVIDKVIALYPYTAQNADELSFDKDDIIAVTDRSQDPAWWQGELRGMTGLFPSNYVTKLVN</sequence>
<dbReference type="GO" id="GO:0042734">
    <property type="term" value="C:presynaptic membrane"/>
    <property type="evidence" value="ECO:0007669"/>
    <property type="project" value="TreeGrafter"/>
</dbReference>
<feature type="region of interest" description="Disordered" evidence="4">
    <location>
        <begin position="317"/>
        <end position="374"/>
    </location>
</feature>
<dbReference type="CDD" id="cd00052">
    <property type="entry name" value="EH"/>
    <property type="match status" value="1"/>
</dbReference>
<dbReference type="EMBL" id="JH668665">
    <property type="protein sequence ID" value="KAG6460309.1"/>
    <property type="molecule type" value="Genomic_DNA"/>
</dbReference>
<comment type="caution">
    <text evidence="8">The sequence shown here is derived from an EMBL/GenBank/DDBJ whole genome shotgun (WGS) entry which is preliminary data.</text>
</comment>
<feature type="coiled-coil region" evidence="3">
    <location>
        <begin position="476"/>
        <end position="578"/>
    </location>
</feature>
<evidence type="ECO:0000256" key="3">
    <source>
        <dbReference type="SAM" id="Coils"/>
    </source>
</evidence>
<evidence type="ECO:0000313" key="9">
    <source>
        <dbReference type="Proteomes" id="UP000791440"/>
    </source>
</evidence>
<protein>
    <submittedName>
        <fullName evidence="8">Uncharacterized protein</fullName>
    </submittedName>
</protein>
<dbReference type="Pfam" id="PF14604">
    <property type="entry name" value="SH3_9"/>
    <property type="match status" value="1"/>
</dbReference>
<dbReference type="Proteomes" id="UP000791440">
    <property type="component" value="Unassembled WGS sequence"/>
</dbReference>
<name>A0A922CVY0_MANSE</name>
<dbReference type="GO" id="GO:0150007">
    <property type="term" value="P:clathrin-dependent synaptic vesicle endocytosis"/>
    <property type="evidence" value="ECO:0007669"/>
    <property type="project" value="TreeGrafter"/>
</dbReference>
<dbReference type="Pfam" id="PF00018">
    <property type="entry name" value="SH3_1"/>
    <property type="match status" value="1"/>
</dbReference>
<reference evidence="8" key="1">
    <citation type="journal article" date="2016" name="Insect Biochem. Mol. Biol.">
        <title>Multifaceted biological insights from a draft genome sequence of the tobacco hornworm moth, Manduca sexta.</title>
        <authorList>
            <person name="Kanost M.R."/>
            <person name="Arrese E.L."/>
            <person name="Cao X."/>
            <person name="Chen Y.R."/>
            <person name="Chellapilla S."/>
            <person name="Goldsmith M.R."/>
            <person name="Grosse-Wilde E."/>
            <person name="Heckel D.G."/>
            <person name="Herndon N."/>
            <person name="Jiang H."/>
            <person name="Papanicolaou A."/>
            <person name="Qu J."/>
            <person name="Soulages J.L."/>
            <person name="Vogel H."/>
            <person name="Walters J."/>
            <person name="Waterhouse R.M."/>
            <person name="Ahn S.J."/>
            <person name="Almeida F.C."/>
            <person name="An C."/>
            <person name="Aqrawi P."/>
            <person name="Bretschneider A."/>
            <person name="Bryant W.B."/>
            <person name="Bucks S."/>
            <person name="Chao H."/>
            <person name="Chevignon G."/>
            <person name="Christen J.M."/>
            <person name="Clarke D.F."/>
            <person name="Dittmer N.T."/>
            <person name="Ferguson L.C.F."/>
            <person name="Garavelou S."/>
            <person name="Gordon K.H.J."/>
            <person name="Gunaratna R.T."/>
            <person name="Han Y."/>
            <person name="Hauser F."/>
            <person name="He Y."/>
            <person name="Heidel-Fischer H."/>
            <person name="Hirsh A."/>
            <person name="Hu Y."/>
            <person name="Jiang H."/>
            <person name="Kalra D."/>
            <person name="Klinner C."/>
            <person name="Konig C."/>
            <person name="Kovar C."/>
            <person name="Kroll A.R."/>
            <person name="Kuwar S.S."/>
            <person name="Lee S.L."/>
            <person name="Lehman R."/>
            <person name="Li K."/>
            <person name="Li Z."/>
            <person name="Liang H."/>
            <person name="Lovelace S."/>
            <person name="Lu Z."/>
            <person name="Mansfield J.H."/>
            <person name="McCulloch K.J."/>
            <person name="Mathew T."/>
            <person name="Morton B."/>
            <person name="Muzny D.M."/>
            <person name="Neunemann D."/>
            <person name="Ongeri F."/>
            <person name="Pauchet Y."/>
            <person name="Pu L.L."/>
            <person name="Pyrousis I."/>
            <person name="Rao X.J."/>
            <person name="Redding A."/>
            <person name="Roesel C."/>
            <person name="Sanchez-Gracia A."/>
            <person name="Schaack S."/>
            <person name="Shukla A."/>
            <person name="Tetreau G."/>
            <person name="Wang Y."/>
            <person name="Xiong G.H."/>
            <person name="Traut W."/>
            <person name="Walsh T.K."/>
            <person name="Worley K.C."/>
            <person name="Wu D."/>
            <person name="Wu W."/>
            <person name="Wu Y.Q."/>
            <person name="Zhang X."/>
            <person name="Zou Z."/>
            <person name="Zucker H."/>
            <person name="Briscoe A.D."/>
            <person name="Burmester T."/>
            <person name="Clem R.J."/>
            <person name="Feyereisen R."/>
            <person name="Grimmelikhuijzen C.J.P."/>
            <person name="Hamodrakas S.J."/>
            <person name="Hansson B.S."/>
            <person name="Huguet E."/>
            <person name="Jermiin L.S."/>
            <person name="Lan Q."/>
            <person name="Lehman H.K."/>
            <person name="Lorenzen M."/>
            <person name="Merzendorfer H."/>
            <person name="Michalopoulos I."/>
            <person name="Morton D.B."/>
            <person name="Muthukrishnan S."/>
            <person name="Oakeshott J.G."/>
            <person name="Palmer W."/>
            <person name="Park Y."/>
            <person name="Passarelli A.L."/>
            <person name="Rozas J."/>
            <person name="Schwartz L.M."/>
            <person name="Smith W."/>
            <person name="Southgate A."/>
            <person name="Vilcinskas A."/>
            <person name="Vogt R."/>
            <person name="Wang P."/>
            <person name="Werren J."/>
            <person name="Yu X.Q."/>
            <person name="Zhou J.J."/>
            <person name="Brown S.J."/>
            <person name="Scherer S.E."/>
            <person name="Richards S."/>
            <person name="Blissard G.W."/>
        </authorList>
    </citation>
    <scope>NUCLEOTIDE SEQUENCE</scope>
</reference>
<dbReference type="Pfam" id="PF07653">
    <property type="entry name" value="SH3_2"/>
    <property type="match status" value="1"/>
</dbReference>
<evidence type="ECO:0000259" key="5">
    <source>
        <dbReference type="PROSITE" id="PS50002"/>
    </source>
</evidence>
<dbReference type="GO" id="GO:0005737">
    <property type="term" value="C:cytoplasm"/>
    <property type="evidence" value="ECO:0007669"/>
    <property type="project" value="TreeGrafter"/>
</dbReference>
<proteinExistence type="predicted"/>
<evidence type="ECO:0000259" key="7">
    <source>
        <dbReference type="PROSITE" id="PS50222"/>
    </source>
</evidence>
<keyword evidence="1 2" id="KW-0728">SH3 domain</keyword>
<accession>A0A922CVY0</accession>
<dbReference type="InterPro" id="IPR001452">
    <property type="entry name" value="SH3_domain"/>
</dbReference>
<dbReference type="PROSITE" id="PS50002">
    <property type="entry name" value="SH3"/>
    <property type="match status" value="2"/>
</dbReference>
<dbReference type="AlphaFoldDB" id="A0A922CVY0"/>
<evidence type="ECO:0000256" key="1">
    <source>
        <dbReference type="ARBA" id="ARBA00022443"/>
    </source>
</evidence>
<dbReference type="SMART" id="SM00027">
    <property type="entry name" value="EH"/>
    <property type="match status" value="1"/>
</dbReference>
<dbReference type="GO" id="GO:0060090">
    <property type="term" value="F:molecular adaptor activity"/>
    <property type="evidence" value="ECO:0007669"/>
    <property type="project" value="TreeGrafter"/>
</dbReference>
<dbReference type="PANTHER" id="PTHR11216:SF170">
    <property type="entry name" value="DYNAMIN ASSOCIATED PROTEIN 160, ISOFORM D"/>
    <property type="match status" value="1"/>
</dbReference>
<dbReference type="PANTHER" id="PTHR11216">
    <property type="entry name" value="EH DOMAIN"/>
    <property type="match status" value="1"/>
</dbReference>
<keyword evidence="9" id="KW-1185">Reference proteome</keyword>
<dbReference type="InterPro" id="IPR002048">
    <property type="entry name" value="EF_hand_dom"/>
</dbReference>
<feature type="compositionally biased region" description="Pro residues" evidence="4">
    <location>
        <begin position="1"/>
        <end position="20"/>
    </location>
</feature>
<dbReference type="InterPro" id="IPR018247">
    <property type="entry name" value="EF_Hand_1_Ca_BS"/>
</dbReference>
<dbReference type="InterPro" id="IPR000261">
    <property type="entry name" value="EH_dom"/>
</dbReference>
<dbReference type="GO" id="GO:0097708">
    <property type="term" value="C:intracellular vesicle"/>
    <property type="evidence" value="ECO:0007669"/>
    <property type="project" value="TreeGrafter"/>
</dbReference>
<dbReference type="SMART" id="SM00326">
    <property type="entry name" value="SH3"/>
    <property type="match status" value="2"/>
</dbReference>
<dbReference type="FunFam" id="2.30.30.40:FF:000072">
    <property type="entry name" value="Unconventional Myosin IB"/>
    <property type="match status" value="1"/>
</dbReference>
<evidence type="ECO:0000256" key="2">
    <source>
        <dbReference type="PROSITE-ProRule" id="PRU00192"/>
    </source>
</evidence>
<feature type="domain" description="EH" evidence="6">
    <location>
        <begin position="229"/>
        <end position="318"/>
    </location>
</feature>
<feature type="domain" description="SH3" evidence="5">
    <location>
        <begin position="609"/>
        <end position="702"/>
    </location>
</feature>
<dbReference type="PROSITE" id="PS00018">
    <property type="entry name" value="EF_HAND_1"/>
    <property type="match status" value="1"/>
</dbReference>
<dbReference type="CDD" id="cd11839">
    <property type="entry name" value="SH3_Intersectin_4"/>
    <property type="match status" value="1"/>
</dbReference>
<evidence type="ECO:0000313" key="8">
    <source>
        <dbReference type="EMBL" id="KAG6460309.1"/>
    </source>
</evidence>
<keyword evidence="3" id="KW-0175">Coiled coil</keyword>
<dbReference type="PROSITE" id="PS50031">
    <property type="entry name" value="EH"/>
    <property type="match status" value="1"/>
</dbReference>
<dbReference type="GO" id="GO:0005509">
    <property type="term" value="F:calcium ion binding"/>
    <property type="evidence" value="ECO:0007669"/>
    <property type="project" value="InterPro"/>
</dbReference>
<evidence type="ECO:0000259" key="6">
    <source>
        <dbReference type="PROSITE" id="PS50031"/>
    </source>
</evidence>
<dbReference type="Pfam" id="PF12763">
    <property type="entry name" value="EH"/>
    <property type="match status" value="1"/>
</dbReference>